<sequence>MYLCNKANMRKTPFSTAFYSISTLDKIYASNIRKPTCLNVFCPAFLCKILIKKVSLTQAHIVDWDLQKDHKFEFIIGARCMEDVFYEMSLRCFVLDLLAVLLMSFSGFFQDLSFLLLPLNQRIIFQRSSSVLLGSSPPPPPPGHPLSTEHESSNARNELREMQAKQCNKKKATVSPINVKPISAADQKTLYSAIAMAQELTARSMTDLEHPPESPRTPASPSRRRKFSFKLPHQHSPKPDRRHFSEEAASIPDIQNILRLKYKIKIATKRNTTTIGKFLHYTFLFK</sequence>
<gene>
    <name evidence="3" type="ORF">SINV_03342</name>
</gene>
<reference evidence="3" key="1">
    <citation type="journal article" date="2011" name="Proc. Natl. Acad. Sci. U.S.A.">
        <title>The genome of the fire ant Solenopsis invicta.</title>
        <authorList>
            <person name="Wurm Y."/>
            <person name="Wang J."/>
            <person name="Riba-Grognuz O."/>
            <person name="Corona M."/>
            <person name="Nygaard S."/>
            <person name="Hunt B.G."/>
            <person name="Ingram K.K."/>
            <person name="Falquet L."/>
            <person name="Nipitwattanaphon M."/>
            <person name="Gotzek D."/>
            <person name="Dijkstra M.B."/>
            <person name="Oettler J."/>
            <person name="Comtesse F."/>
            <person name="Shih C.J."/>
            <person name="Wu W.J."/>
            <person name="Yang C.C."/>
            <person name="Thomas J."/>
            <person name="Beaudoing E."/>
            <person name="Pradervand S."/>
            <person name="Flegel V."/>
            <person name="Cook E.D."/>
            <person name="Fabbretti R."/>
            <person name="Stockinger H."/>
            <person name="Long L."/>
            <person name="Farmerie W.G."/>
            <person name="Oakey J."/>
            <person name="Boomsma J.J."/>
            <person name="Pamilo P."/>
            <person name="Yi S.V."/>
            <person name="Heinze J."/>
            <person name="Goodisman M.A."/>
            <person name="Farinelli L."/>
            <person name="Harshman K."/>
            <person name="Hulo N."/>
            <person name="Cerutti L."/>
            <person name="Xenarios I."/>
            <person name="Shoemaker D."/>
            <person name="Keller L."/>
        </authorList>
    </citation>
    <scope>NUCLEOTIDE SEQUENCE [LARGE SCALE GENOMIC DNA]</scope>
</reference>
<dbReference type="HOGENOM" id="CLU_974247_0_0_1"/>
<feature type="region of interest" description="Disordered" evidence="1">
    <location>
        <begin position="204"/>
        <end position="247"/>
    </location>
</feature>
<feature type="non-terminal residue" evidence="3">
    <location>
        <position position="286"/>
    </location>
</feature>
<keyword evidence="2" id="KW-0812">Transmembrane</keyword>
<organism>
    <name type="scientific">Solenopsis invicta</name>
    <name type="common">Red imported fire ant</name>
    <name type="synonym">Solenopsis wagneri</name>
    <dbReference type="NCBI Taxonomy" id="13686"/>
    <lineage>
        <taxon>Eukaryota</taxon>
        <taxon>Metazoa</taxon>
        <taxon>Ecdysozoa</taxon>
        <taxon>Arthropoda</taxon>
        <taxon>Hexapoda</taxon>
        <taxon>Insecta</taxon>
        <taxon>Pterygota</taxon>
        <taxon>Neoptera</taxon>
        <taxon>Endopterygota</taxon>
        <taxon>Hymenoptera</taxon>
        <taxon>Apocrita</taxon>
        <taxon>Aculeata</taxon>
        <taxon>Formicoidea</taxon>
        <taxon>Formicidae</taxon>
        <taxon>Myrmicinae</taxon>
        <taxon>Solenopsis</taxon>
    </lineage>
</organism>
<feature type="compositionally biased region" description="Basic residues" evidence="1">
    <location>
        <begin position="222"/>
        <end position="236"/>
    </location>
</feature>
<protein>
    <submittedName>
        <fullName evidence="3">Uncharacterized protein</fullName>
    </submittedName>
</protein>
<evidence type="ECO:0000313" key="3">
    <source>
        <dbReference type="EMBL" id="EFZ12002.1"/>
    </source>
</evidence>
<dbReference type="EMBL" id="GL768128">
    <property type="protein sequence ID" value="EFZ12002.1"/>
    <property type="molecule type" value="Genomic_DNA"/>
</dbReference>
<evidence type="ECO:0000256" key="2">
    <source>
        <dbReference type="SAM" id="Phobius"/>
    </source>
</evidence>
<proteinExistence type="predicted"/>
<feature type="compositionally biased region" description="Basic and acidic residues" evidence="1">
    <location>
        <begin position="237"/>
        <end position="246"/>
    </location>
</feature>
<evidence type="ECO:0000256" key="1">
    <source>
        <dbReference type="SAM" id="MobiDB-lite"/>
    </source>
</evidence>
<feature type="transmembrane region" description="Helical" evidence="2">
    <location>
        <begin position="93"/>
        <end position="117"/>
    </location>
</feature>
<keyword evidence="2" id="KW-0472">Membrane</keyword>
<feature type="region of interest" description="Disordered" evidence="1">
    <location>
        <begin position="134"/>
        <end position="160"/>
    </location>
</feature>
<keyword evidence="2" id="KW-1133">Transmembrane helix</keyword>
<feature type="compositionally biased region" description="Basic and acidic residues" evidence="1">
    <location>
        <begin position="147"/>
        <end position="160"/>
    </location>
</feature>
<dbReference type="AlphaFoldDB" id="E9J5A0"/>
<accession>E9J5A0</accession>
<name>E9J5A0_SOLIN</name>